<dbReference type="OrthoDB" id="2502670at2759"/>
<dbReference type="Proteomes" id="UP000765509">
    <property type="component" value="Unassembled WGS sequence"/>
</dbReference>
<reference evidence="3" key="1">
    <citation type="submission" date="2021-03" db="EMBL/GenBank/DDBJ databases">
        <title>Draft genome sequence of rust myrtle Austropuccinia psidii MF-1, a brazilian biotype.</title>
        <authorList>
            <person name="Quecine M.C."/>
            <person name="Pachon D.M.R."/>
            <person name="Bonatelli M.L."/>
            <person name="Correr F.H."/>
            <person name="Franceschini L.M."/>
            <person name="Leite T.F."/>
            <person name="Margarido G.R.A."/>
            <person name="Almeida C.A."/>
            <person name="Ferrarezi J.A."/>
            <person name="Labate C.A."/>
        </authorList>
    </citation>
    <scope>NUCLEOTIDE SEQUENCE</scope>
    <source>
        <strain evidence="3">MF-1</strain>
    </source>
</reference>
<feature type="transmembrane region" description="Helical" evidence="2">
    <location>
        <begin position="163"/>
        <end position="182"/>
    </location>
</feature>
<keyword evidence="2" id="KW-1133">Transmembrane helix</keyword>
<feature type="transmembrane region" description="Helical" evidence="2">
    <location>
        <begin position="194"/>
        <end position="215"/>
    </location>
</feature>
<feature type="transmembrane region" description="Helical" evidence="2">
    <location>
        <begin position="94"/>
        <end position="112"/>
    </location>
</feature>
<evidence type="ECO:0000256" key="2">
    <source>
        <dbReference type="SAM" id="Phobius"/>
    </source>
</evidence>
<evidence type="ECO:0000313" key="4">
    <source>
        <dbReference type="Proteomes" id="UP000765509"/>
    </source>
</evidence>
<feature type="region of interest" description="Disordered" evidence="1">
    <location>
        <begin position="360"/>
        <end position="380"/>
    </location>
</feature>
<name>A0A9Q3FFR1_9BASI</name>
<evidence type="ECO:0000256" key="1">
    <source>
        <dbReference type="SAM" id="MobiDB-lite"/>
    </source>
</evidence>
<keyword evidence="4" id="KW-1185">Reference proteome</keyword>
<sequence>MAIISEAKQFIFSPICQRIIDAIWSGKIVYTSTAITDIVSDRYKTRPISLYNPRNTPSLNHYRLTVPRNDKFASILQHGWLVFIANLWNGFDATFLLGHLSYLSLRIIVLSYQTHYQLKSHWLNYQSHQILSCLAILIFPRLAFSILSHNILILSLRSMLSDFIFLVILGAWCFLGFGYSLYSLQKDNPIVNLFLFNCFILFSSVLLDAADHYVLHHFMYDDVEKISPKLKSMCPKELKHWHDRTEKLTPALGQEIFQELLTSQTVPNFALNDHTDHLFYIVLYWFAFLNIISIFVEMSFPFCPLPSSLKFKKNAPPPCHSSNSSDDVMVRTKPVSVHHQNDFNDDATIVPPIDVLVRTKPKIEHHEDNNNPTNHKRKLT</sequence>
<feature type="transmembrane region" description="Helical" evidence="2">
    <location>
        <begin position="278"/>
        <end position="303"/>
    </location>
</feature>
<dbReference type="PANTHER" id="PTHR35859:SF1">
    <property type="entry name" value="NONSELECTIVE CATION CHANNEL PROTEIN"/>
    <property type="match status" value="1"/>
</dbReference>
<feature type="transmembrane region" description="Helical" evidence="2">
    <location>
        <begin position="133"/>
        <end position="157"/>
    </location>
</feature>
<protein>
    <submittedName>
        <fullName evidence="3">Uncharacterized protein</fullName>
    </submittedName>
</protein>
<proteinExistence type="predicted"/>
<dbReference type="PANTHER" id="PTHR35859">
    <property type="entry name" value="NONSELECTIVE CATION CHANNEL PROTEIN"/>
    <property type="match status" value="1"/>
</dbReference>
<dbReference type="InterPro" id="IPR052971">
    <property type="entry name" value="TRP_calcium_channel"/>
</dbReference>
<keyword evidence="2" id="KW-0472">Membrane</keyword>
<gene>
    <name evidence="3" type="ORF">O181_075832</name>
</gene>
<comment type="caution">
    <text evidence="3">The sequence shown here is derived from an EMBL/GenBank/DDBJ whole genome shotgun (WGS) entry which is preliminary data.</text>
</comment>
<dbReference type="EMBL" id="AVOT02040863">
    <property type="protein sequence ID" value="MBW0536117.1"/>
    <property type="molecule type" value="Genomic_DNA"/>
</dbReference>
<organism evidence="3 4">
    <name type="scientific">Austropuccinia psidii MF-1</name>
    <dbReference type="NCBI Taxonomy" id="1389203"/>
    <lineage>
        <taxon>Eukaryota</taxon>
        <taxon>Fungi</taxon>
        <taxon>Dikarya</taxon>
        <taxon>Basidiomycota</taxon>
        <taxon>Pucciniomycotina</taxon>
        <taxon>Pucciniomycetes</taxon>
        <taxon>Pucciniales</taxon>
        <taxon>Sphaerophragmiaceae</taxon>
        <taxon>Austropuccinia</taxon>
    </lineage>
</organism>
<evidence type="ECO:0000313" key="3">
    <source>
        <dbReference type="EMBL" id="MBW0536117.1"/>
    </source>
</evidence>
<keyword evidence="2" id="KW-0812">Transmembrane</keyword>
<dbReference type="AlphaFoldDB" id="A0A9Q3FFR1"/>
<accession>A0A9Q3FFR1</accession>